<evidence type="ECO:0000256" key="4">
    <source>
        <dbReference type="ARBA" id="ARBA00013797"/>
    </source>
</evidence>
<evidence type="ECO:0000256" key="8">
    <source>
        <dbReference type="ARBA" id="ARBA00022692"/>
    </source>
</evidence>
<comment type="function">
    <text evidence="12 13">Mannosyltransferase involved in glycosylphosphatidylinositol-anchor biosynthesis. Transfers the first alpha-1,4-mannose to GlcN-acyl-PI during GPI precursor assembly. Required for cell wall integrity.</text>
</comment>
<reference evidence="15" key="1">
    <citation type="submission" date="2023-10" db="EMBL/GenBank/DDBJ databases">
        <authorList>
            <person name="Noh H."/>
        </authorList>
    </citation>
    <scope>NUCLEOTIDE SEQUENCE</scope>
    <source>
        <strain evidence="15">DUCC4014</strain>
    </source>
</reference>
<feature type="transmembrane region" description="Helical" evidence="13">
    <location>
        <begin position="364"/>
        <end position="383"/>
    </location>
</feature>
<evidence type="ECO:0000256" key="5">
    <source>
        <dbReference type="ARBA" id="ARBA00022502"/>
    </source>
</evidence>
<evidence type="ECO:0000256" key="11">
    <source>
        <dbReference type="ARBA" id="ARBA00023136"/>
    </source>
</evidence>
<keyword evidence="7 13" id="KW-0808">Transferase</keyword>
<evidence type="ECO:0000256" key="6">
    <source>
        <dbReference type="ARBA" id="ARBA00022676"/>
    </source>
</evidence>
<protein>
    <recommendedName>
        <fullName evidence="4 13">GPI mannosyltransferase 1</fullName>
        <ecNumber evidence="13">2.4.1.-</ecNumber>
    </recommendedName>
    <alternativeName>
        <fullName evidence="13">GPI mannosyltransferase I</fullName>
    </alternativeName>
</protein>
<feature type="transmembrane region" description="Helical" evidence="13">
    <location>
        <begin position="270"/>
        <end position="292"/>
    </location>
</feature>
<feature type="signal peptide" evidence="14">
    <location>
        <begin position="1"/>
        <end position="29"/>
    </location>
</feature>
<dbReference type="PANTHER" id="PTHR12886">
    <property type="entry name" value="PIG-M MANNOSYLTRANSFERASE"/>
    <property type="match status" value="1"/>
</dbReference>
<dbReference type="GeneID" id="87811105"/>
<keyword evidence="10 13" id="KW-1133">Transmembrane helix</keyword>
<evidence type="ECO:0000256" key="9">
    <source>
        <dbReference type="ARBA" id="ARBA00022824"/>
    </source>
</evidence>
<dbReference type="Proteomes" id="UP000827549">
    <property type="component" value="Chromosome 6"/>
</dbReference>
<accession>A0AAF1BKA5</accession>
<proteinExistence type="inferred from homology"/>
<keyword evidence="14" id="KW-0732">Signal</keyword>
<dbReference type="AlphaFoldDB" id="A0AAF1BKA5"/>
<evidence type="ECO:0000313" key="15">
    <source>
        <dbReference type="EMBL" id="WOO84416.1"/>
    </source>
</evidence>
<evidence type="ECO:0000256" key="10">
    <source>
        <dbReference type="ARBA" id="ARBA00022989"/>
    </source>
</evidence>
<keyword evidence="6 13" id="KW-0328">Glycosyltransferase</keyword>
<evidence type="ECO:0000256" key="7">
    <source>
        <dbReference type="ARBA" id="ARBA00022679"/>
    </source>
</evidence>
<evidence type="ECO:0000313" key="16">
    <source>
        <dbReference type="Proteomes" id="UP000827549"/>
    </source>
</evidence>
<comment type="subcellular location">
    <subcellularLocation>
        <location evidence="1 13">Endoplasmic reticulum membrane</location>
        <topology evidence="1 13">Multi-pass membrane protein</topology>
    </subcellularLocation>
</comment>
<evidence type="ECO:0000256" key="14">
    <source>
        <dbReference type="SAM" id="SignalP"/>
    </source>
</evidence>
<dbReference type="GO" id="GO:0051751">
    <property type="term" value="F:alpha-1,4-mannosyltransferase activity"/>
    <property type="evidence" value="ECO:0007669"/>
    <property type="project" value="InterPro"/>
</dbReference>
<dbReference type="InterPro" id="IPR007704">
    <property type="entry name" value="PIG-M"/>
</dbReference>
<keyword evidence="9 13" id="KW-0256">Endoplasmic reticulum</keyword>
<evidence type="ECO:0000256" key="12">
    <source>
        <dbReference type="ARBA" id="ARBA00025399"/>
    </source>
</evidence>
<dbReference type="Pfam" id="PF05007">
    <property type="entry name" value="Mannosyl_trans"/>
    <property type="match status" value="1"/>
</dbReference>
<feature type="transmembrane region" description="Helical" evidence="13">
    <location>
        <begin position="339"/>
        <end position="357"/>
    </location>
</feature>
<dbReference type="PANTHER" id="PTHR12886:SF0">
    <property type="entry name" value="GPI MANNOSYLTRANSFERASE 1"/>
    <property type="match status" value="1"/>
</dbReference>
<gene>
    <name evidence="15" type="primary">pigm</name>
    <name evidence="15" type="ORF">LOC62_06G007935</name>
</gene>
<keyword evidence="8 13" id="KW-0812">Transmembrane</keyword>
<feature type="chain" id="PRO_5042150226" description="GPI mannosyltransferase 1" evidence="14">
    <location>
        <begin position="30"/>
        <end position="424"/>
    </location>
</feature>
<dbReference type="GO" id="GO:0006506">
    <property type="term" value="P:GPI anchor biosynthetic process"/>
    <property type="evidence" value="ECO:0007669"/>
    <property type="project" value="UniProtKB-KW"/>
</dbReference>
<evidence type="ECO:0000256" key="2">
    <source>
        <dbReference type="ARBA" id="ARBA00004687"/>
    </source>
</evidence>
<keyword evidence="16" id="KW-1185">Reference proteome</keyword>
<comment type="similarity">
    <text evidence="3 13">Belongs to the PIGM family.</text>
</comment>
<evidence type="ECO:0000256" key="1">
    <source>
        <dbReference type="ARBA" id="ARBA00004477"/>
    </source>
</evidence>
<sequence>MRRPSTTSLLILSGAIQLGLLAYAAYVDAHPEKFGGLRYTDVDWRVVADGLAITASPSSSQRASGPLAPSFVGSPYHRATFRYTPLLVLVLAPALVATLAGRLVLVALTLALPPLLLSTGADFWKTHLLWTLNPIVLNITTRGSPEALPCLFTAALVVALRKGGVGSVPASTGDGGKAAATRALDAAAALLAISASYKIYPAIYVSAIWAALAQKYGWFGARVWRFGFVAAGTALLLNGALYAIWGHEFLHHTFLYHLSRLDHRHNFSPYFLPIYLNLTLPDTTPSALLAVLRHPLASFLPQVSLVLGAGFALTPAIGLEAAMFFQTALFIVFNKVCTSQYFLWPLPLVPLVSFPGLSWRTLAVCLAAWVGAQALWLATAYMLEFLGEPVYLPLWGAGLLLFAVSVAGLGALLDGAVAPTKVSK</sequence>
<evidence type="ECO:0000256" key="3">
    <source>
        <dbReference type="ARBA" id="ARBA00011071"/>
    </source>
</evidence>
<dbReference type="GO" id="GO:0005789">
    <property type="term" value="C:endoplasmic reticulum membrane"/>
    <property type="evidence" value="ECO:0007669"/>
    <property type="project" value="UniProtKB-SubCell"/>
</dbReference>
<feature type="transmembrane region" description="Helical" evidence="13">
    <location>
        <begin position="223"/>
        <end position="245"/>
    </location>
</feature>
<feature type="transmembrane region" description="Helical" evidence="13">
    <location>
        <begin position="304"/>
        <end position="333"/>
    </location>
</feature>
<dbReference type="GO" id="GO:1990529">
    <property type="term" value="C:glycosylphosphatidylinositol-mannosyltransferase I complex"/>
    <property type="evidence" value="ECO:0007669"/>
    <property type="project" value="TreeGrafter"/>
</dbReference>
<comment type="pathway">
    <text evidence="2 13">Glycolipid biosynthesis; glycosylphosphatidylinositol-anchor biosynthesis.</text>
</comment>
<organism evidence="15 16">
    <name type="scientific">Vanrija pseudolonga</name>
    <dbReference type="NCBI Taxonomy" id="143232"/>
    <lineage>
        <taxon>Eukaryota</taxon>
        <taxon>Fungi</taxon>
        <taxon>Dikarya</taxon>
        <taxon>Basidiomycota</taxon>
        <taxon>Agaricomycotina</taxon>
        <taxon>Tremellomycetes</taxon>
        <taxon>Trichosporonales</taxon>
        <taxon>Trichosporonaceae</taxon>
        <taxon>Vanrija</taxon>
    </lineage>
</organism>
<name>A0AAF1BKA5_9TREE</name>
<keyword evidence="5 13" id="KW-0337">GPI-anchor biosynthesis</keyword>
<dbReference type="GO" id="GO:0004376">
    <property type="term" value="F:GPI mannosyltransferase activity"/>
    <property type="evidence" value="ECO:0007669"/>
    <property type="project" value="InterPro"/>
</dbReference>
<evidence type="ECO:0000256" key="13">
    <source>
        <dbReference type="RuleBase" id="RU365064"/>
    </source>
</evidence>
<feature type="transmembrane region" description="Helical" evidence="13">
    <location>
        <begin position="395"/>
        <end position="418"/>
    </location>
</feature>
<keyword evidence="11 13" id="KW-0472">Membrane</keyword>
<feature type="transmembrane region" description="Helical" evidence="13">
    <location>
        <begin position="86"/>
        <end position="112"/>
    </location>
</feature>
<dbReference type="EC" id="2.4.1.-" evidence="13"/>
<dbReference type="EMBL" id="CP086719">
    <property type="protein sequence ID" value="WOO84416.1"/>
    <property type="molecule type" value="Genomic_DNA"/>
</dbReference>
<dbReference type="RefSeq" id="XP_062630442.1">
    <property type="nucleotide sequence ID" value="XM_062774458.1"/>
</dbReference>